<feature type="domain" description="Late embryogenesis abundant protein LEA-2 subgroup" evidence="7">
    <location>
        <begin position="176"/>
        <end position="273"/>
    </location>
</feature>
<evidence type="ECO:0000313" key="9">
    <source>
        <dbReference type="Proteomes" id="UP001327560"/>
    </source>
</evidence>
<feature type="compositionally biased region" description="Pro residues" evidence="5">
    <location>
        <begin position="52"/>
        <end position="76"/>
    </location>
</feature>
<dbReference type="PANTHER" id="PTHR31234">
    <property type="entry name" value="LATE EMBRYOGENESIS ABUNDANT (LEA) HYDROXYPROLINE-RICH GLYCOPROTEIN FAMILY"/>
    <property type="match status" value="1"/>
</dbReference>
<organism evidence="8 9">
    <name type="scientific">Canna indica</name>
    <name type="common">Indian-shot</name>
    <dbReference type="NCBI Taxonomy" id="4628"/>
    <lineage>
        <taxon>Eukaryota</taxon>
        <taxon>Viridiplantae</taxon>
        <taxon>Streptophyta</taxon>
        <taxon>Embryophyta</taxon>
        <taxon>Tracheophyta</taxon>
        <taxon>Spermatophyta</taxon>
        <taxon>Magnoliopsida</taxon>
        <taxon>Liliopsida</taxon>
        <taxon>Zingiberales</taxon>
        <taxon>Cannaceae</taxon>
        <taxon>Canna</taxon>
    </lineage>
</organism>
<evidence type="ECO:0000256" key="2">
    <source>
        <dbReference type="ARBA" id="ARBA00022692"/>
    </source>
</evidence>
<evidence type="ECO:0000313" key="8">
    <source>
        <dbReference type="EMBL" id="WOK92023.1"/>
    </source>
</evidence>
<accession>A0AAQ3JMX8</accession>
<proteinExistence type="predicted"/>
<comment type="subcellular location">
    <subcellularLocation>
        <location evidence="1">Membrane</location>
        <topology evidence="1">Single-pass membrane protein</topology>
    </subcellularLocation>
</comment>
<dbReference type="Pfam" id="PF03168">
    <property type="entry name" value="LEA_2"/>
    <property type="match status" value="1"/>
</dbReference>
<feature type="region of interest" description="Disordered" evidence="5">
    <location>
        <begin position="47"/>
        <end position="102"/>
    </location>
</feature>
<evidence type="ECO:0000256" key="5">
    <source>
        <dbReference type="SAM" id="MobiDB-lite"/>
    </source>
</evidence>
<dbReference type="GO" id="GO:0005886">
    <property type="term" value="C:plasma membrane"/>
    <property type="evidence" value="ECO:0007669"/>
    <property type="project" value="TreeGrafter"/>
</dbReference>
<evidence type="ECO:0000256" key="6">
    <source>
        <dbReference type="SAM" id="Phobius"/>
    </source>
</evidence>
<dbReference type="PANTHER" id="PTHR31234:SF42">
    <property type="entry name" value="LATE EMBRYOGENESIS ABUNDANT (LEA) HYDROXYPROLINE-RICH GLYCOPROTEIN FAMILY"/>
    <property type="match status" value="1"/>
</dbReference>
<keyword evidence="9" id="KW-1185">Reference proteome</keyword>
<dbReference type="InterPro" id="IPR044839">
    <property type="entry name" value="NDR1-like"/>
</dbReference>
<dbReference type="GO" id="GO:0098542">
    <property type="term" value="P:defense response to other organism"/>
    <property type="evidence" value="ECO:0007669"/>
    <property type="project" value="InterPro"/>
</dbReference>
<sequence>MPSSFFTPTKHSMAHSLLQKLLSSLFALLTPHSSPPSPLLHHEVFLPRTSPQMPPHTPPQMPPYPASPFRLQPPPGSMKHDRPLPPPPAWRPEPQTGKQRLLQPRHKTSPLIWCGAIVCVILILLLILAGIITLVFFLVIKPRNPSLDLTAASLSSIYLDSSAYLNGDFSFLANFSNPNRKIDLTFQYLGVDLYFRDRLIAVQALQPFAQRTGESRLESVHMVSSQVLLPPELALELQQQVKRNSVVYSVRGTFKVKASLGVGHYSYWVSTRCDIELTAPPNGVLVARRCRTK</sequence>
<keyword evidence="3 6" id="KW-1133">Transmembrane helix</keyword>
<evidence type="ECO:0000256" key="3">
    <source>
        <dbReference type="ARBA" id="ARBA00022989"/>
    </source>
</evidence>
<feature type="transmembrane region" description="Helical" evidence="6">
    <location>
        <begin position="110"/>
        <end position="140"/>
    </location>
</feature>
<protein>
    <recommendedName>
        <fullName evidence="7">Late embryogenesis abundant protein LEA-2 subgroup domain-containing protein</fullName>
    </recommendedName>
</protein>
<keyword evidence="2 6" id="KW-0812">Transmembrane</keyword>
<evidence type="ECO:0000256" key="1">
    <source>
        <dbReference type="ARBA" id="ARBA00004167"/>
    </source>
</evidence>
<dbReference type="AlphaFoldDB" id="A0AAQ3JMX8"/>
<gene>
    <name evidence="8" type="ORF">Cni_G00714</name>
</gene>
<dbReference type="InterPro" id="IPR004864">
    <property type="entry name" value="LEA_2"/>
</dbReference>
<dbReference type="Proteomes" id="UP001327560">
    <property type="component" value="Chromosome 1"/>
</dbReference>
<dbReference type="EMBL" id="CP136890">
    <property type="protein sequence ID" value="WOK92023.1"/>
    <property type="molecule type" value="Genomic_DNA"/>
</dbReference>
<keyword evidence="4 6" id="KW-0472">Membrane</keyword>
<evidence type="ECO:0000259" key="7">
    <source>
        <dbReference type="Pfam" id="PF03168"/>
    </source>
</evidence>
<name>A0AAQ3JMX8_9LILI</name>
<reference evidence="8 9" key="1">
    <citation type="submission" date="2023-10" db="EMBL/GenBank/DDBJ databases">
        <title>Chromosome-scale genome assembly provides insights into flower coloration mechanisms of Canna indica.</title>
        <authorList>
            <person name="Li C."/>
        </authorList>
    </citation>
    <scope>NUCLEOTIDE SEQUENCE [LARGE SCALE GENOMIC DNA]</scope>
    <source>
        <tissue evidence="8">Flower</tissue>
    </source>
</reference>
<evidence type="ECO:0000256" key="4">
    <source>
        <dbReference type="ARBA" id="ARBA00023136"/>
    </source>
</evidence>